<dbReference type="AlphaFoldDB" id="A0A8S1U7B8"/>
<comment type="caution">
    <text evidence="1">The sequence shown here is derived from an EMBL/GenBank/DDBJ whole genome shotgun (WGS) entry which is preliminary data.</text>
</comment>
<protein>
    <submittedName>
        <fullName evidence="1">Uncharacterized protein</fullName>
    </submittedName>
</protein>
<dbReference type="OrthoDB" id="10640236at2759"/>
<evidence type="ECO:0000313" key="2">
    <source>
        <dbReference type="Proteomes" id="UP000689195"/>
    </source>
</evidence>
<organism evidence="1 2">
    <name type="scientific">Paramecium pentaurelia</name>
    <dbReference type="NCBI Taxonomy" id="43138"/>
    <lineage>
        <taxon>Eukaryota</taxon>
        <taxon>Sar</taxon>
        <taxon>Alveolata</taxon>
        <taxon>Ciliophora</taxon>
        <taxon>Intramacronucleata</taxon>
        <taxon>Oligohymenophorea</taxon>
        <taxon>Peniculida</taxon>
        <taxon>Parameciidae</taxon>
        <taxon>Paramecium</taxon>
    </lineage>
</organism>
<proteinExistence type="predicted"/>
<sequence>MYNNCNSQLNQLEYLNFEFVFPLQQLQFMCCYNSTNMSMKILQCKILYNIANYQGGGLFLDMNKKKLQIKQSKIMNNIAQEGSGIYILKNGNINQDNLITSFLNFNKAINFADNLVDSPTHLILMINSSEMESEELSINNISIRRLNASLNI</sequence>
<gene>
    <name evidence="1" type="ORF">PPENT_87.1.T0330021</name>
</gene>
<dbReference type="EMBL" id="CAJJDO010000033">
    <property type="protein sequence ID" value="CAD8159229.1"/>
    <property type="molecule type" value="Genomic_DNA"/>
</dbReference>
<dbReference type="PANTHER" id="PTHR11319">
    <property type="entry name" value="G PROTEIN-COUPLED RECEPTOR-RELATED"/>
    <property type="match status" value="1"/>
</dbReference>
<reference evidence="1" key="1">
    <citation type="submission" date="2021-01" db="EMBL/GenBank/DDBJ databases">
        <authorList>
            <consortium name="Genoscope - CEA"/>
            <person name="William W."/>
        </authorList>
    </citation>
    <scope>NUCLEOTIDE SEQUENCE</scope>
</reference>
<name>A0A8S1U7B8_9CILI</name>
<keyword evidence="2" id="KW-1185">Reference proteome</keyword>
<dbReference type="Proteomes" id="UP000689195">
    <property type="component" value="Unassembled WGS sequence"/>
</dbReference>
<accession>A0A8S1U7B8</accession>
<evidence type="ECO:0000313" key="1">
    <source>
        <dbReference type="EMBL" id="CAD8159229.1"/>
    </source>
</evidence>
<dbReference type="PANTHER" id="PTHR11319:SF35">
    <property type="entry name" value="OUTER MEMBRANE PROTEIN PMPC-RELATED"/>
    <property type="match status" value="1"/>
</dbReference>